<protein>
    <submittedName>
        <fullName evidence="2">Uncharacterized protein</fullName>
    </submittedName>
</protein>
<feature type="signal peptide" evidence="1">
    <location>
        <begin position="1"/>
        <end position="23"/>
    </location>
</feature>
<sequence>MRYTSTSPIFLFLLHWSIAVTRAAPASLDAIDLSTKDANARRNILPDGPSISQDKYATGTFTYDTPDFKSYEIKGPAEGTCYPLVPEADGAENATDKLAVLYNDDKCKTI</sequence>
<name>A0A9P6M0Y7_9FUNG</name>
<feature type="non-terminal residue" evidence="2">
    <location>
        <position position="110"/>
    </location>
</feature>
<keyword evidence="1" id="KW-0732">Signal</keyword>
<accession>A0A9P6M0Y7</accession>
<comment type="caution">
    <text evidence="2">The sequence shown here is derived from an EMBL/GenBank/DDBJ whole genome shotgun (WGS) entry which is preliminary data.</text>
</comment>
<dbReference type="AlphaFoldDB" id="A0A9P6M0Y7"/>
<dbReference type="EMBL" id="JAAAHW010006568">
    <property type="protein sequence ID" value="KAF9958398.1"/>
    <property type="molecule type" value="Genomic_DNA"/>
</dbReference>
<dbReference type="Proteomes" id="UP000749646">
    <property type="component" value="Unassembled WGS sequence"/>
</dbReference>
<organism evidence="2 3">
    <name type="scientific">Modicella reniformis</name>
    <dbReference type="NCBI Taxonomy" id="1440133"/>
    <lineage>
        <taxon>Eukaryota</taxon>
        <taxon>Fungi</taxon>
        <taxon>Fungi incertae sedis</taxon>
        <taxon>Mucoromycota</taxon>
        <taxon>Mortierellomycotina</taxon>
        <taxon>Mortierellomycetes</taxon>
        <taxon>Mortierellales</taxon>
        <taxon>Mortierellaceae</taxon>
        <taxon>Modicella</taxon>
    </lineage>
</organism>
<reference evidence="2" key="1">
    <citation type="journal article" date="2020" name="Fungal Divers.">
        <title>Resolving the Mortierellaceae phylogeny through synthesis of multi-gene phylogenetics and phylogenomics.</title>
        <authorList>
            <person name="Vandepol N."/>
            <person name="Liber J."/>
            <person name="Desiro A."/>
            <person name="Na H."/>
            <person name="Kennedy M."/>
            <person name="Barry K."/>
            <person name="Grigoriev I.V."/>
            <person name="Miller A.N."/>
            <person name="O'Donnell K."/>
            <person name="Stajich J.E."/>
            <person name="Bonito G."/>
        </authorList>
    </citation>
    <scope>NUCLEOTIDE SEQUENCE</scope>
    <source>
        <strain evidence="2">MES-2147</strain>
    </source>
</reference>
<proteinExistence type="predicted"/>
<gene>
    <name evidence="2" type="ORF">BGZ65_001477</name>
</gene>
<evidence type="ECO:0000256" key="1">
    <source>
        <dbReference type="SAM" id="SignalP"/>
    </source>
</evidence>
<feature type="chain" id="PRO_5040157228" evidence="1">
    <location>
        <begin position="24"/>
        <end position="110"/>
    </location>
</feature>
<keyword evidence="3" id="KW-1185">Reference proteome</keyword>
<evidence type="ECO:0000313" key="2">
    <source>
        <dbReference type="EMBL" id="KAF9958398.1"/>
    </source>
</evidence>
<evidence type="ECO:0000313" key="3">
    <source>
        <dbReference type="Proteomes" id="UP000749646"/>
    </source>
</evidence>